<accession>A0A0V1GNG3</accession>
<gene>
    <name evidence="1" type="ORF">T4B_225</name>
</gene>
<name>A0A0V1GNG3_TRIPS</name>
<dbReference type="Proteomes" id="UP000054805">
    <property type="component" value="Unassembled WGS sequence"/>
</dbReference>
<dbReference type="AlphaFoldDB" id="A0A0V1GNG3"/>
<dbReference type="EMBL" id="JYDS01001018">
    <property type="protein sequence ID" value="KRY99867.1"/>
    <property type="molecule type" value="Genomic_DNA"/>
</dbReference>
<organism evidence="1 2">
    <name type="scientific">Trichinella pseudospiralis</name>
    <name type="common">Parasitic roundworm</name>
    <dbReference type="NCBI Taxonomy" id="6337"/>
    <lineage>
        <taxon>Eukaryota</taxon>
        <taxon>Metazoa</taxon>
        <taxon>Ecdysozoa</taxon>
        <taxon>Nematoda</taxon>
        <taxon>Enoplea</taxon>
        <taxon>Dorylaimia</taxon>
        <taxon>Trichinellida</taxon>
        <taxon>Trichinellidae</taxon>
        <taxon>Trichinella</taxon>
    </lineage>
</organism>
<reference evidence="1 2" key="1">
    <citation type="submission" date="2015-01" db="EMBL/GenBank/DDBJ databases">
        <title>Evolution of Trichinella species and genotypes.</title>
        <authorList>
            <person name="Korhonen P.K."/>
            <person name="Edoardo P."/>
            <person name="Giuseppe L.R."/>
            <person name="Gasser R.B."/>
        </authorList>
    </citation>
    <scope>NUCLEOTIDE SEQUENCE [LARGE SCALE GENOMIC DNA]</scope>
    <source>
        <strain evidence="1">ISS588</strain>
    </source>
</reference>
<sequence length="139" mass="15833">MSRLFHYNWQWRRPVVRIPLLVVSEYLNLKFNPAELICVSQWSSKCAARKTPKRDNASLYVHQDLNKKINTVLPINLKRILNSFQREIAVSFHCFVHLGNYALQPASSARAKPSFLLLSVNNNCPLPGDSLPGSGNEIM</sequence>
<evidence type="ECO:0000313" key="1">
    <source>
        <dbReference type="EMBL" id="KRY99867.1"/>
    </source>
</evidence>
<comment type="caution">
    <text evidence="1">The sequence shown here is derived from an EMBL/GenBank/DDBJ whole genome shotgun (WGS) entry which is preliminary data.</text>
</comment>
<protein>
    <submittedName>
        <fullName evidence="1">Uncharacterized protein</fullName>
    </submittedName>
</protein>
<keyword evidence="2" id="KW-1185">Reference proteome</keyword>
<evidence type="ECO:0000313" key="2">
    <source>
        <dbReference type="Proteomes" id="UP000054805"/>
    </source>
</evidence>
<proteinExistence type="predicted"/>